<comment type="catalytic activity">
    <reaction evidence="4">
        <text>alpha-D-galactosyl-(1-&gt;3)-1D-myo-inositol + sucrose = raffinose + myo-inositol</text>
        <dbReference type="Rhea" id="RHEA:20161"/>
        <dbReference type="ChEBI" id="CHEBI:16634"/>
        <dbReference type="ChEBI" id="CHEBI:17268"/>
        <dbReference type="ChEBI" id="CHEBI:17505"/>
        <dbReference type="ChEBI" id="CHEBI:17992"/>
        <dbReference type="EC" id="2.4.1.82"/>
    </reaction>
</comment>
<dbReference type="InterPro" id="IPR008811">
    <property type="entry name" value="Glycosyl_hydrolases_36"/>
</dbReference>
<accession>A0ABR4N337</accession>
<protein>
    <recommendedName>
        <fullName evidence="7">Alpha-galactosidase</fullName>
    </recommendedName>
</protein>
<dbReference type="PANTHER" id="PTHR31268">
    <property type="match status" value="1"/>
</dbReference>
<dbReference type="SUPFAM" id="SSF51445">
    <property type="entry name" value="(Trans)glycosidases"/>
    <property type="match status" value="1"/>
</dbReference>
<comment type="similarity">
    <text evidence="2">Belongs to the glycosyl hydrolases 36 family.</text>
</comment>
<evidence type="ECO:0000256" key="2">
    <source>
        <dbReference type="ARBA" id="ARBA00007240"/>
    </source>
</evidence>
<evidence type="ECO:0000313" key="6">
    <source>
        <dbReference type="Proteomes" id="UP001527925"/>
    </source>
</evidence>
<comment type="caution">
    <text evidence="5">The sequence shown here is derived from an EMBL/GenBank/DDBJ whole genome shotgun (WGS) entry which is preliminary data.</text>
</comment>
<comment type="catalytic activity">
    <reaction evidence="1">
        <text>Hydrolysis of terminal, non-reducing alpha-D-galactose residues in alpha-D-galactosides, including galactose oligosaccharides, galactomannans and galactolipids.</text>
        <dbReference type="EC" id="3.2.1.22"/>
    </reaction>
</comment>
<gene>
    <name evidence="5" type="ORF">HK105_206625</name>
</gene>
<evidence type="ECO:0000313" key="5">
    <source>
        <dbReference type="EMBL" id="KAL2913891.1"/>
    </source>
</evidence>
<dbReference type="Pfam" id="PF05691">
    <property type="entry name" value="Raffinose_syn"/>
    <property type="match status" value="2"/>
</dbReference>
<dbReference type="InterPro" id="IPR013785">
    <property type="entry name" value="Aldolase_TIM"/>
</dbReference>
<dbReference type="PANTHER" id="PTHR31268:SF32">
    <property type="entry name" value="GALACTINOL--SUCROSE GALACTOSYLTRANSFERASE 2-RELATED"/>
    <property type="match status" value="1"/>
</dbReference>
<evidence type="ECO:0000256" key="3">
    <source>
        <dbReference type="ARBA" id="ARBA00023277"/>
    </source>
</evidence>
<dbReference type="Gene3D" id="3.20.20.70">
    <property type="entry name" value="Aldolase class I"/>
    <property type="match status" value="1"/>
</dbReference>
<evidence type="ECO:0008006" key="7">
    <source>
        <dbReference type="Google" id="ProtNLM"/>
    </source>
</evidence>
<dbReference type="InterPro" id="IPR017853">
    <property type="entry name" value="GH"/>
</dbReference>
<evidence type="ECO:0000256" key="4">
    <source>
        <dbReference type="ARBA" id="ARBA00049426"/>
    </source>
</evidence>
<keyword evidence="3" id="KW-0119">Carbohydrate metabolism</keyword>
<dbReference type="Proteomes" id="UP001527925">
    <property type="component" value="Unassembled WGS sequence"/>
</dbReference>
<reference evidence="5 6" key="1">
    <citation type="submission" date="2023-09" db="EMBL/GenBank/DDBJ databases">
        <title>Pangenome analysis of Batrachochytrium dendrobatidis and related Chytrids.</title>
        <authorList>
            <person name="Yacoub M.N."/>
            <person name="Stajich J.E."/>
            <person name="James T.Y."/>
        </authorList>
    </citation>
    <scope>NUCLEOTIDE SEQUENCE [LARGE SCALE GENOMIC DNA]</scope>
    <source>
        <strain evidence="5 6">JEL0888</strain>
    </source>
</reference>
<name>A0ABR4N337_9FUNG</name>
<proteinExistence type="inferred from homology"/>
<evidence type="ECO:0000256" key="1">
    <source>
        <dbReference type="ARBA" id="ARBA00001255"/>
    </source>
</evidence>
<sequence length="885" mass="94845">MQIRVARCCPPLGTTTVLADTADRPGAGGSGMLALDVAVALEAHWTAPPLRVRSVCAWTNVGPDGSSPAAHGPWRQVELGRAAAPAAVLSPSAPGDAALLFTGRLDIARPPSQTTEPLEVQVTFFVVLEDDAGGGAADGRTTVWLGSPDTNAVVLVASRPAPALAALRLPDVLAMHPLAGGSLPAAVVAERCILPAGRAWLVADPAVPLRFSPSGGVARYLALDRASDSWIEPAVGTHMLRPRGLRTQMLVWQPRADPRFVACVAVGGACMSLAWLDNVVFTPAPDAAAMPVPPMLAVAVGDDPVHIVRLALDLMREFMCMPAAVPRPPPSHPAFDHLGWCTWITLRETLSHHVVRAELKAFELLGVPIRTLLVDDGWQDIDAEKRLKSMAPSSARFPDGLAPLKTAPGIAFLGVWRTLAGHWRGIDPAGSIAAEFPLMPIQASDPPDGRTEYVVRDGSAAAFERAYAQKLARSGVDFVKVDNQAYAHDALPLNALHEQQRALVDVSRSMPILWCMSLTPRVLFGPLMDTRVENAVLRCSYDNEVAAAASGSWHIFASACNSIFLQALLPHVVLDWDMFCTVTPDHDTHGASRLAQMHAIARAISGGPVLISDDRGRHCVGLINKLVVDPVQGRVLRCARPALPVARHIFADPTKTDSIFAVANEHVHNGIGLIAIFNCRNQGPETWAMDWVCVRDCLTLFPSAALVHVVRSFQSGRCTIAHSASEPIFVSLDGAESDMLVVSPVVMMPTHKSRRAQIKPIGIACFPLYDKYNGPQVLESPPVWIPTDNAWCLELRSCAAGLFGFALIGEPGPASPGSNRSRLRPAHIECIVAGVAIHAIVDVASRDVDSARDPALWLSVDARSATQRETLQPTLVRLFWLFDAL</sequence>
<keyword evidence="6" id="KW-1185">Reference proteome</keyword>
<organism evidence="5 6">
    <name type="scientific">Polyrhizophydium stewartii</name>
    <dbReference type="NCBI Taxonomy" id="2732419"/>
    <lineage>
        <taxon>Eukaryota</taxon>
        <taxon>Fungi</taxon>
        <taxon>Fungi incertae sedis</taxon>
        <taxon>Chytridiomycota</taxon>
        <taxon>Chytridiomycota incertae sedis</taxon>
        <taxon>Chytridiomycetes</taxon>
        <taxon>Rhizophydiales</taxon>
        <taxon>Rhizophydiales incertae sedis</taxon>
        <taxon>Polyrhizophydium</taxon>
    </lineage>
</organism>
<dbReference type="EMBL" id="JADGIZ020000040">
    <property type="protein sequence ID" value="KAL2913891.1"/>
    <property type="molecule type" value="Genomic_DNA"/>
</dbReference>